<dbReference type="EMBL" id="GGFL01008476">
    <property type="protein sequence ID" value="MBW72654.1"/>
    <property type="molecule type" value="Transcribed_RNA"/>
</dbReference>
<organism evidence="2">
    <name type="scientific">Anopheles darlingi</name>
    <name type="common">Mosquito</name>
    <dbReference type="NCBI Taxonomy" id="43151"/>
    <lineage>
        <taxon>Eukaryota</taxon>
        <taxon>Metazoa</taxon>
        <taxon>Ecdysozoa</taxon>
        <taxon>Arthropoda</taxon>
        <taxon>Hexapoda</taxon>
        <taxon>Insecta</taxon>
        <taxon>Pterygota</taxon>
        <taxon>Neoptera</taxon>
        <taxon>Endopterygota</taxon>
        <taxon>Diptera</taxon>
        <taxon>Nematocera</taxon>
        <taxon>Culicoidea</taxon>
        <taxon>Culicidae</taxon>
        <taxon>Anophelinae</taxon>
        <taxon>Anopheles</taxon>
    </lineage>
</organism>
<protein>
    <submittedName>
        <fullName evidence="2">Putative secreted protein</fullName>
    </submittedName>
</protein>
<feature type="signal peptide" evidence="1">
    <location>
        <begin position="1"/>
        <end position="17"/>
    </location>
</feature>
<reference evidence="2" key="1">
    <citation type="submission" date="2018-01" db="EMBL/GenBank/DDBJ databases">
        <title>An insight into the sialome of Amazonian anophelines.</title>
        <authorList>
            <person name="Ribeiro J.M."/>
            <person name="Scarpassa V."/>
            <person name="Calvo E."/>
        </authorList>
    </citation>
    <scope>NUCLEOTIDE SEQUENCE</scope>
</reference>
<evidence type="ECO:0000256" key="1">
    <source>
        <dbReference type="SAM" id="SignalP"/>
    </source>
</evidence>
<sequence length="81" mass="9413">MLVRCLMVLLVPYRLRTDTVESFDHMPSPSSWPPFGFTFHRSKNGERPTNRSSAFCLWMSSTKLPFEILQLRVEANEMGFS</sequence>
<dbReference type="AlphaFoldDB" id="A0A2M4D4Y9"/>
<keyword evidence="1" id="KW-0732">Signal</keyword>
<feature type="chain" id="PRO_5014663107" evidence="1">
    <location>
        <begin position="18"/>
        <end position="81"/>
    </location>
</feature>
<name>A0A2M4D4Y9_ANODA</name>
<evidence type="ECO:0000313" key="2">
    <source>
        <dbReference type="EMBL" id="MBW72654.1"/>
    </source>
</evidence>
<proteinExistence type="predicted"/>
<accession>A0A2M4D4Y9</accession>